<name>A0A919UM78_9ACTN</name>
<sequence length="307" mass="32672">MTQDNRPQSWRPTAMERSTWTRDAFRAAAGLLAGPGGFILYLAGEYLYDRRHLLFDAGGAPFQAMNPEGEAVAVRDGYPSVNAVPLLGDRGRGTQVLSVTPSLTSSTRAMGLRDGDPVSLALSSRTVSSTRSGLIVPARIGTTTRITVPGDDYAVAALGTSAHALFGTKDPVTGTGTGVVAAGGPRFGELQRTPGGFWVPGARQVNLPLVGRTPYPTRRLSALPAVRCPWCGQTVTGSAFQAMDECPNRPAIGGLARPLTATAVMSVAGRTFAPPVRSQQCPDCGRWAARREDHSLWCRFLSFLDEW</sequence>
<evidence type="ECO:0000256" key="1">
    <source>
        <dbReference type="SAM" id="Phobius"/>
    </source>
</evidence>
<organism evidence="2 3">
    <name type="scientific">Acrocarpospora phusangensis</name>
    <dbReference type="NCBI Taxonomy" id="1070424"/>
    <lineage>
        <taxon>Bacteria</taxon>
        <taxon>Bacillati</taxon>
        <taxon>Actinomycetota</taxon>
        <taxon>Actinomycetes</taxon>
        <taxon>Streptosporangiales</taxon>
        <taxon>Streptosporangiaceae</taxon>
        <taxon>Acrocarpospora</taxon>
    </lineage>
</organism>
<keyword evidence="1" id="KW-0472">Membrane</keyword>
<gene>
    <name evidence="2" type="ORF">Aph01nite_50140</name>
</gene>
<protein>
    <submittedName>
        <fullName evidence="2">Uncharacterized protein</fullName>
    </submittedName>
</protein>
<evidence type="ECO:0000313" key="3">
    <source>
        <dbReference type="Proteomes" id="UP000640052"/>
    </source>
</evidence>
<keyword evidence="1" id="KW-1133">Transmembrane helix</keyword>
<dbReference type="EMBL" id="BOOA01000044">
    <property type="protein sequence ID" value="GIH26704.1"/>
    <property type="molecule type" value="Genomic_DNA"/>
</dbReference>
<feature type="transmembrane region" description="Helical" evidence="1">
    <location>
        <begin position="24"/>
        <end position="43"/>
    </location>
</feature>
<dbReference type="RefSeq" id="WP_204043379.1">
    <property type="nucleotide sequence ID" value="NZ_BOOA01000044.1"/>
</dbReference>
<keyword evidence="3" id="KW-1185">Reference proteome</keyword>
<accession>A0A919UM78</accession>
<keyword evidence="1" id="KW-0812">Transmembrane</keyword>
<evidence type="ECO:0000313" key="2">
    <source>
        <dbReference type="EMBL" id="GIH26704.1"/>
    </source>
</evidence>
<dbReference type="Proteomes" id="UP000640052">
    <property type="component" value="Unassembled WGS sequence"/>
</dbReference>
<reference evidence="2" key="1">
    <citation type="submission" date="2021-01" db="EMBL/GenBank/DDBJ databases">
        <title>Whole genome shotgun sequence of Acrocarpospora phusangensis NBRC 108782.</title>
        <authorList>
            <person name="Komaki H."/>
            <person name="Tamura T."/>
        </authorList>
    </citation>
    <scope>NUCLEOTIDE SEQUENCE</scope>
    <source>
        <strain evidence="2">NBRC 108782</strain>
    </source>
</reference>
<dbReference type="AlphaFoldDB" id="A0A919UM78"/>
<proteinExistence type="predicted"/>
<comment type="caution">
    <text evidence="2">The sequence shown here is derived from an EMBL/GenBank/DDBJ whole genome shotgun (WGS) entry which is preliminary data.</text>
</comment>